<protein>
    <recommendedName>
        <fullName evidence="1">Heterokaryon incompatibility domain-containing protein</fullName>
    </recommendedName>
</protein>
<dbReference type="Pfam" id="PF06985">
    <property type="entry name" value="HET"/>
    <property type="match status" value="1"/>
</dbReference>
<dbReference type="PANTHER" id="PTHR24148">
    <property type="entry name" value="ANKYRIN REPEAT DOMAIN-CONTAINING PROTEIN 39 HOMOLOG-RELATED"/>
    <property type="match status" value="1"/>
</dbReference>
<feature type="domain" description="Heterokaryon incompatibility" evidence="1">
    <location>
        <begin position="39"/>
        <end position="191"/>
    </location>
</feature>
<sequence>MLSNNEIRVLDLFPTSSNDNKAELVGQTRIVPLSEDPKYEALSYVWGDGVNASEITIDGNRVTITEGLAAALRRIRLPTKKRTLWVDQICINQDDIEEKAMQVPLMGQIYAKTTQCLIWFGEIDKQFSVRTALSALNIVNFIDGCADDDAFERSPPPELESEDTFEQPIQALRSISVGQNQWWHRVWTLQEAILPSKSLALWGPLSIPWDVVINAGFVHLRTYIPALNNVTHSQRDVLFTLFAHTTGLQWAKEATHGPLDTAFRWNFRQASDPLDKVYGFLGLFPPGTLKRVEDCNYRLAPGTLYAMFTADLIQHDRSLHALALRRHEVLPATTQGIPRWALDMGVDYHGRALNIDNDCAAWYLMHTYQMYSASGELEVDMTSFHYNQETNALTLTGCMVDQVALVGLKPQTDSDEPGSTALSLPGAIAKLREWYALAEEFYQGREWPEDLVGPLAWPESFWGSLLANLFLDEEFAPLRSATSRDREQAENFMRNGAETPVCRSIFANMCHRTMFLTEKGLLGFGPTDLAVGDEVWVLRGGRVPFIMRAGSSNPEGLHTFVGPSYLDGIMTGEALDGREFTEIRLV</sequence>
<dbReference type="Pfam" id="PF26639">
    <property type="entry name" value="Het-6_barrel"/>
    <property type="match status" value="1"/>
</dbReference>
<dbReference type="InterPro" id="IPR010730">
    <property type="entry name" value="HET"/>
</dbReference>
<reference evidence="2" key="1">
    <citation type="submission" date="2015-01" db="EMBL/GenBank/DDBJ databases">
        <authorList>
            <person name="Durling Mikael"/>
        </authorList>
    </citation>
    <scope>NUCLEOTIDE SEQUENCE</scope>
</reference>
<evidence type="ECO:0000259" key="1">
    <source>
        <dbReference type="Pfam" id="PF06985"/>
    </source>
</evidence>
<accession>A0A0B7JZT0</accession>
<dbReference type="PANTHER" id="PTHR24148:SF82">
    <property type="entry name" value="HETEROKARYON INCOMPATIBILITY DOMAIN-CONTAINING PROTEIN"/>
    <property type="match status" value="1"/>
</dbReference>
<name>A0A0B7JZT0_BIOOC</name>
<proteinExistence type="predicted"/>
<gene>
    <name evidence="2" type="ORF">BN869_000004814_1</name>
</gene>
<dbReference type="InterPro" id="IPR052895">
    <property type="entry name" value="HetReg/Transcr_Mod"/>
</dbReference>
<dbReference type="AlphaFoldDB" id="A0A0B7JZT0"/>
<dbReference type="EMBL" id="CDPU01000011">
    <property type="protein sequence ID" value="CEO48757.1"/>
    <property type="molecule type" value="Genomic_DNA"/>
</dbReference>
<evidence type="ECO:0000313" key="2">
    <source>
        <dbReference type="EMBL" id="CEO48757.1"/>
    </source>
</evidence>
<organism evidence="2">
    <name type="scientific">Bionectria ochroleuca</name>
    <name type="common">Gliocladium roseum</name>
    <dbReference type="NCBI Taxonomy" id="29856"/>
    <lineage>
        <taxon>Eukaryota</taxon>
        <taxon>Fungi</taxon>
        <taxon>Dikarya</taxon>
        <taxon>Ascomycota</taxon>
        <taxon>Pezizomycotina</taxon>
        <taxon>Sordariomycetes</taxon>
        <taxon>Hypocreomycetidae</taxon>
        <taxon>Hypocreales</taxon>
        <taxon>Bionectriaceae</taxon>
        <taxon>Clonostachys</taxon>
    </lineage>
</organism>